<feature type="compositionally biased region" description="Polar residues" evidence="10">
    <location>
        <begin position="200"/>
        <end position="231"/>
    </location>
</feature>
<gene>
    <name evidence="12" type="ORF">FGG08_001707</name>
</gene>
<dbReference type="CDD" id="cd12193">
    <property type="entry name" value="bZIP_GCN4"/>
    <property type="match status" value="1"/>
</dbReference>
<name>A0A9P8IAU0_9PEZI</name>
<evidence type="ECO:0000256" key="5">
    <source>
        <dbReference type="ARBA" id="ARBA00023159"/>
    </source>
</evidence>
<evidence type="ECO:0000313" key="12">
    <source>
        <dbReference type="EMBL" id="KAH0544089.1"/>
    </source>
</evidence>
<proteinExistence type="inferred from homology"/>
<feature type="region of interest" description="Disordered" evidence="10">
    <location>
        <begin position="287"/>
        <end position="307"/>
    </location>
</feature>
<organism evidence="12 13">
    <name type="scientific">Glutinoglossum americanum</name>
    <dbReference type="NCBI Taxonomy" id="1670608"/>
    <lineage>
        <taxon>Eukaryota</taxon>
        <taxon>Fungi</taxon>
        <taxon>Dikarya</taxon>
        <taxon>Ascomycota</taxon>
        <taxon>Pezizomycotina</taxon>
        <taxon>Geoglossomycetes</taxon>
        <taxon>Geoglossales</taxon>
        <taxon>Geoglossaceae</taxon>
        <taxon>Glutinoglossum</taxon>
    </lineage>
</organism>
<dbReference type="InterPro" id="IPR004827">
    <property type="entry name" value="bZIP"/>
</dbReference>
<evidence type="ECO:0000313" key="13">
    <source>
        <dbReference type="Proteomes" id="UP000698800"/>
    </source>
</evidence>
<dbReference type="Pfam" id="PF07716">
    <property type="entry name" value="bZIP_2"/>
    <property type="match status" value="1"/>
</dbReference>
<evidence type="ECO:0000256" key="6">
    <source>
        <dbReference type="ARBA" id="ARBA00023163"/>
    </source>
</evidence>
<dbReference type="EMBL" id="JAGHQL010000023">
    <property type="protein sequence ID" value="KAH0544089.1"/>
    <property type="molecule type" value="Genomic_DNA"/>
</dbReference>
<dbReference type="GO" id="GO:0005634">
    <property type="term" value="C:nucleus"/>
    <property type="evidence" value="ECO:0007669"/>
    <property type="project" value="UniProtKB-SubCell"/>
</dbReference>
<dbReference type="GO" id="GO:0008652">
    <property type="term" value="P:amino acid biosynthetic process"/>
    <property type="evidence" value="ECO:0007669"/>
    <property type="project" value="UniProtKB-KW"/>
</dbReference>
<dbReference type="SUPFAM" id="SSF57959">
    <property type="entry name" value="Leucine zipper domain"/>
    <property type="match status" value="1"/>
</dbReference>
<comment type="similarity">
    <text evidence="8">Belongs to the bZIP family. GCN4 subfamily.</text>
</comment>
<evidence type="ECO:0000256" key="7">
    <source>
        <dbReference type="ARBA" id="ARBA00023242"/>
    </source>
</evidence>
<keyword evidence="7" id="KW-0539">Nucleus</keyword>
<dbReference type="Proteomes" id="UP000698800">
    <property type="component" value="Unassembled WGS sequence"/>
</dbReference>
<dbReference type="GO" id="GO:0003677">
    <property type="term" value="F:DNA binding"/>
    <property type="evidence" value="ECO:0007669"/>
    <property type="project" value="UniProtKB-KW"/>
</dbReference>
<feature type="compositionally biased region" description="Polar residues" evidence="10">
    <location>
        <begin position="287"/>
        <end position="303"/>
    </location>
</feature>
<protein>
    <recommendedName>
        <fullName evidence="11">BZIP domain-containing protein</fullName>
    </recommendedName>
</protein>
<keyword evidence="13" id="KW-1185">Reference proteome</keyword>
<sequence length="497" mass="53636">MIESPLPGPLNSRLASRSDSSRNTATISPSDALSFTTDNQQSWLSQSPSQQQRLMPASQLPPSVQDQDYPAHSPPTDFVLFPSSTARPARHSLEAAASVTANRTAPNQAYPQTSPGQGQNRRNSTQFTSVPSPVQNPRVTKIIHSTGHNTTSTSFTNRFSLPGAQKPQFYASSAPSSSPALFQQQQQQQSSPRPQVPLFHSNSTGNVHQQNLPRSRNMSMSNMPQGTLNQPCYTTAESLSTFDDTQLNDLHDTEMAPLFDLTSGDFDHDYAQDVALFGSANFSSPNFTSDPNASSMSMNQGTVSPKDLIRDPIASAPASTAFTNLTSPSIFDSPDIHDSYETSPWVNGADVDLDGGGPWFSLFPDQVGVNGESSEDSPPHQTEDIVNDALTSSAGPASHGRRRSSPGQSPGLRSASGKHSSISGVSSRKRDKPLPPIVVEDPHDTVAMKRARNTLAARKSRAKKVERFEELEKTIEDLKGEVEHWKGIALSRSGGQV</sequence>
<evidence type="ECO:0000259" key="11">
    <source>
        <dbReference type="PROSITE" id="PS00036"/>
    </source>
</evidence>
<feature type="compositionally biased region" description="Polar residues" evidence="10">
    <location>
        <begin position="13"/>
        <end position="39"/>
    </location>
</feature>
<evidence type="ECO:0000256" key="9">
    <source>
        <dbReference type="SAM" id="Coils"/>
    </source>
</evidence>
<feature type="compositionally biased region" description="Low complexity" evidence="10">
    <location>
        <begin position="40"/>
        <end position="52"/>
    </location>
</feature>
<feature type="compositionally biased region" description="Low complexity" evidence="10">
    <location>
        <begin position="414"/>
        <end position="426"/>
    </location>
</feature>
<evidence type="ECO:0000256" key="8">
    <source>
        <dbReference type="ARBA" id="ARBA00061302"/>
    </source>
</evidence>
<dbReference type="InterPro" id="IPR046347">
    <property type="entry name" value="bZIP_sf"/>
</dbReference>
<evidence type="ECO:0000256" key="2">
    <source>
        <dbReference type="ARBA" id="ARBA00022605"/>
    </source>
</evidence>
<dbReference type="OrthoDB" id="5419235at2759"/>
<keyword evidence="4" id="KW-0238">DNA-binding</keyword>
<keyword evidence="2" id="KW-0028">Amino-acid biosynthesis</keyword>
<reference evidence="12" key="1">
    <citation type="submission" date="2021-03" db="EMBL/GenBank/DDBJ databases">
        <title>Comparative genomics and phylogenomic investigation of the class Geoglossomycetes provide insights into ecological specialization and systematics.</title>
        <authorList>
            <person name="Melie T."/>
            <person name="Pirro S."/>
            <person name="Miller A.N."/>
            <person name="Quandt A."/>
        </authorList>
    </citation>
    <scope>NUCLEOTIDE SEQUENCE</scope>
    <source>
        <strain evidence="12">GBOQ0MN5Z8</strain>
    </source>
</reference>
<feature type="region of interest" description="Disordered" evidence="10">
    <location>
        <begin position="362"/>
        <end position="443"/>
    </location>
</feature>
<evidence type="ECO:0000256" key="3">
    <source>
        <dbReference type="ARBA" id="ARBA00023015"/>
    </source>
</evidence>
<evidence type="ECO:0000256" key="1">
    <source>
        <dbReference type="ARBA" id="ARBA00004123"/>
    </source>
</evidence>
<keyword evidence="5" id="KW-0010">Activator</keyword>
<accession>A0A9P8IAU0</accession>
<dbReference type="FunFam" id="3.30.160.60:FF:001491">
    <property type="entry name" value="Cross-pathway control protein A"/>
    <property type="match status" value="1"/>
</dbReference>
<dbReference type="Gene3D" id="3.30.160.60">
    <property type="entry name" value="Classic Zinc Finger"/>
    <property type="match status" value="1"/>
</dbReference>
<feature type="compositionally biased region" description="Polar residues" evidence="10">
    <location>
        <begin position="99"/>
        <end position="138"/>
    </location>
</feature>
<keyword evidence="3" id="KW-0805">Transcription regulation</keyword>
<feature type="compositionally biased region" description="Low complexity" evidence="10">
    <location>
        <begin position="149"/>
        <end position="160"/>
    </location>
</feature>
<feature type="region of interest" description="Disordered" evidence="10">
    <location>
        <begin position="1"/>
        <end position="85"/>
    </location>
</feature>
<feature type="coiled-coil region" evidence="9">
    <location>
        <begin position="461"/>
        <end position="488"/>
    </location>
</feature>
<evidence type="ECO:0000256" key="4">
    <source>
        <dbReference type="ARBA" id="ARBA00023125"/>
    </source>
</evidence>
<feature type="region of interest" description="Disordered" evidence="10">
    <location>
        <begin position="97"/>
        <end position="231"/>
    </location>
</feature>
<dbReference type="AlphaFoldDB" id="A0A9P8IAU0"/>
<dbReference type="GO" id="GO:0003700">
    <property type="term" value="F:DNA-binding transcription factor activity"/>
    <property type="evidence" value="ECO:0007669"/>
    <property type="project" value="InterPro"/>
</dbReference>
<evidence type="ECO:0000256" key="10">
    <source>
        <dbReference type="SAM" id="MobiDB-lite"/>
    </source>
</evidence>
<dbReference type="PROSITE" id="PS00036">
    <property type="entry name" value="BZIP_BASIC"/>
    <property type="match status" value="1"/>
</dbReference>
<feature type="domain" description="BZIP" evidence="11">
    <location>
        <begin position="449"/>
        <end position="463"/>
    </location>
</feature>
<comment type="caution">
    <text evidence="12">The sequence shown here is derived from an EMBL/GenBank/DDBJ whole genome shotgun (WGS) entry which is preliminary data.</text>
</comment>
<feature type="compositionally biased region" description="Low complexity" evidence="10">
    <location>
        <begin position="167"/>
        <end position="193"/>
    </location>
</feature>
<keyword evidence="9" id="KW-0175">Coiled coil</keyword>
<keyword evidence="6" id="KW-0804">Transcription</keyword>
<comment type="subcellular location">
    <subcellularLocation>
        <location evidence="1">Nucleus</location>
    </subcellularLocation>
</comment>